<reference evidence="1" key="1">
    <citation type="submission" date="2018-11" db="EMBL/GenBank/DDBJ databases">
        <authorList>
            <consortium name="Pathogen Informatics"/>
        </authorList>
    </citation>
    <scope>NUCLEOTIDE SEQUENCE</scope>
</reference>
<dbReference type="Proteomes" id="UP000784294">
    <property type="component" value="Unassembled WGS sequence"/>
</dbReference>
<dbReference type="SUPFAM" id="SSF48371">
    <property type="entry name" value="ARM repeat"/>
    <property type="match status" value="1"/>
</dbReference>
<gene>
    <name evidence="1" type="ORF">PXEA_LOCUS13021</name>
</gene>
<dbReference type="EMBL" id="CAAALY010042215">
    <property type="protein sequence ID" value="VEL19581.1"/>
    <property type="molecule type" value="Genomic_DNA"/>
</dbReference>
<dbReference type="InterPro" id="IPR011989">
    <property type="entry name" value="ARM-like"/>
</dbReference>
<protein>
    <recommendedName>
        <fullName evidence="3">Armadillo repeat-containing domain-containing protein</fullName>
    </recommendedName>
</protein>
<dbReference type="AlphaFoldDB" id="A0A3S5AG62"/>
<accession>A0A3S5AG62</accession>
<dbReference type="PANTHER" id="PTHR46241:SF1">
    <property type="entry name" value="OUTER DYNEIN ARM-DOCKING COMPLEX SUBUNIT 2"/>
    <property type="match status" value="1"/>
</dbReference>
<sequence length="274" mass="29777">MLLRQGPSCLVASVCNSLIELMQEPTVLSQFCQLDGLRLLALHASKGHHTTRIAAIRALHSCVRRNQETGRLLKPLIGFLHDLVNLCRSNAKDQDAEHATCCVIAEVAKNPRCLAVLTDLGVLGLIEQLIPRAETDQMKAALASAISSCAVYGSNTEVLGRPKNIQYLLGYLKTTNRETLAETIRAFCVLSRSPKVARHIYEAGISKVLLKMIGSADVELQAAVAMAIRNINKLNQMDDHFLDKLASQQVFKGTPGNSEEALLITKAAASIKAI</sequence>
<evidence type="ECO:0000313" key="1">
    <source>
        <dbReference type="EMBL" id="VEL19581.1"/>
    </source>
</evidence>
<proteinExistence type="predicted"/>
<evidence type="ECO:0008006" key="3">
    <source>
        <dbReference type="Google" id="ProtNLM"/>
    </source>
</evidence>
<dbReference type="OrthoDB" id="1683831at2759"/>
<dbReference type="InterPro" id="IPR016024">
    <property type="entry name" value="ARM-type_fold"/>
</dbReference>
<name>A0A3S5AG62_9PLAT</name>
<dbReference type="Gene3D" id="1.25.10.10">
    <property type="entry name" value="Leucine-rich Repeat Variant"/>
    <property type="match status" value="1"/>
</dbReference>
<comment type="caution">
    <text evidence="1">The sequence shown here is derived from an EMBL/GenBank/DDBJ whole genome shotgun (WGS) entry which is preliminary data.</text>
</comment>
<evidence type="ECO:0000313" key="2">
    <source>
        <dbReference type="Proteomes" id="UP000784294"/>
    </source>
</evidence>
<organism evidence="1 2">
    <name type="scientific">Protopolystoma xenopodis</name>
    <dbReference type="NCBI Taxonomy" id="117903"/>
    <lineage>
        <taxon>Eukaryota</taxon>
        <taxon>Metazoa</taxon>
        <taxon>Spiralia</taxon>
        <taxon>Lophotrochozoa</taxon>
        <taxon>Platyhelminthes</taxon>
        <taxon>Monogenea</taxon>
        <taxon>Polyopisthocotylea</taxon>
        <taxon>Polystomatidea</taxon>
        <taxon>Polystomatidae</taxon>
        <taxon>Protopolystoma</taxon>
    </lineage>
</organism>
<keyword evidence="2" id="KW-1185">Reference proteome</keyword>
<dbReference type="PANTHER" id="PTHR46241">
    <property type="entry name" value="ARMADILLO REPEAT-CONTAINING PROTEIN 4 ARMC4"/>
    <property type="match status" value="1"/>
</dbReference>